<comment type="subcellular location">
    <subcellularLocation>
        <location evidence="2">Secreted</location>
    </subcellularLocation>
    <subcellularLocation>
        <location evidence="1">Target cell membrane</location>
        <topology evidence="1">Multi-pass membrane protein</topology>
    </subcellularLocation>
</comment>
<evidence type="ECO:0000256" key="10">
    <source>
        <dbReference type="ARBA" id="ARBA00022692"/>
    </source>
</evidence>
<dbReference type="FunFam" id="4.10.400.10:FF:000213">
    <property type="entry name" value="Complement component C9"/>
    <property type="match status" value="1"/>
</dbReference>
<evidence type="ECO:0000256" key="18">
    <source>
        <dbReference type="ARBA" id="ARBA00023180"/>
    </source>
</evidence>
<comment type="function">
    <text evidence="20">Pore-forming component of the membrane attack complex (MAC), a multiprotein complex activated by the complement cascade, which inserts into a target cell membrane and forms a pore, leading to target cell membrane rupture and cell lysis. The MAC is initiated by proteolytic cleavage of C5 into complement C5b in response to the classical, alternative, lectin and GZMK complement pathways. The complement pathways consist in a cascade of proteins that leads to phagocytosis and breakdown of pathogens and signaling that strengthens the adaptive immune system. Constitutes the pore-forming subunit of the MAC complex: during MAC assembly, C9 associates with the C5b8 intermediate complex, and polymerizes to complete the pore.</text>
</comment>
<proteinExistence type="inferred from homology"/>
<dbReference type="PANTHER" id="PTHR45742">
    <property type="entry name" value="COMPLEMENT COMPONENT C6"/>
    <property type="match status" value="1"/>
</dbReference>
<comment type="caution">
    <text evidence="22">Lacks conserved residue(s) required for the propagation of feature annotation.</text>
</comment>
<evidence type="ECO:0000256" key="13">
    <source>
        <dbReference type="ARBA" id="ARBA00022875"/>
    </source>
</evidence>
<gene>
    <name evidence="24" type="ORF">mMyoMyo1_001920</name>
</gene>
<keyword evidence="5" id="KW-1134">Transmembrane beta strand</keyword>
<comment type="caution">
    <text evidence="24">The sequence shown here is derived from an EMBL/GenBank/DDBJ whole genome shotgun (WGS) entry which is preliminary data.</text>
</comment>
<dbReference type="InterPro" id="IPR036055">
    <property type="entry name" value="LDL_receptor-like_sf"/>
</dbReference>
<keyword evidence="13" id="KW-0180">Complement pathway</keyword>
<dbReference type="VEuPathDB" id="HostDB:GeneID_118656826"/>
<dbReference type="GO" id="GO:0044218">
    <property type="term" value="C:other organism cell membrane"/>
    <property type="evidence" value="ECO:0007669"/>
    <property type="project" value="UniProtKB-KW"/>
</dbReference>
<dbReference type="SMART" id="SM00192">
    <property type="entry name" value="LDLa"/>
    <property type="match status" value="1"/>
</dbReference>
<evidence type="ECO:0000256" key="21">
    <source>
        <dbReference type="ARBA" id="ARBA00093512"/>
    </source>
</evidence>
<keyword evidence="14" id="KW-0473">Membrane attack complex</keyword>
<keyword evidence="6" id="KW-0964">Secreted</keyword>
<feature type="disulfide bond" evidence="22">
    <location>
        <begin position="121"/>
        <end position="136"/>
    </location>
</feature>
<dbReference type="Gene3D" id="4.10.400.10">
    <property type="entry name" value="Low-density Lipoprotein Receptor"/>
    <property type="match status" value="1"/>
</dbReference>
<keyword evidence="15" id="KW-0472">Membrane</keyword>
<evidence type="ECO:0000256" key="23">
    <source>
        <dbReference type="SAM" id="SignalP"/>
    </source>
</evidence>
<evidence type="ECO:0000256" key="1">
    <source>
        <dbReference type="ARBA" id="ARBA00004276"/>
    </source>
</evidence>
<feature type="chain" id="PRO_5029756866" description="Complement component C9" evidence="23">
    <location>
        <begin position="24"/>
        <end position="173"/>
    </location>
</feature>
<feature type="signal peptide" evidence="23">
    <location>
        <begin position="1"/>
        <end position="23"/>
    </location>
</feature>
<dbReference type="FunFam" id="2.20.100.10:FF:000089">
    <property type="entry name" value="Complement component C9"/>
    <property type="match status" value="1"/>
</dbReference>
<evidence type="ECO:0000256" key="2">
    <source>
        <dbReference type="ARBA" id="ARBA00004613"/>
    </source>
</evidence>
<feature type="disulfide bond" evidence="22">
    <location>
        <begin position="109"/>
        <end position="127"/>
    </location>
</feature>
<evidence type="ECO:0000256" key="3">
    <source>
        <dbReference type="ARBA" id="ARBA00009214"/>
    </source>
</evidence>
<evidence type="ECO:0000256" key="17">
    <source>
        <dbReference type="ARBA" id="ARBA00023162"/>
    </source>
</evidence>
<dbReference type="GO" id="GO:0006957">
    <property type="term" value="P:complement activation, alternative pathway"/>
    <property type="evidence" value="ECO:0007669"/>
    <property type="project" value="UniProtKB-KW"/>
</dbReference>
<dbReference type="CDD" id="cd00112">
    <property type="entry name" value="LDLa"/>
    <property type="match status" value="1"/>
</dbReference>
<dbReference type="SUPFAM" id="SSF57424">
    <property type="entry name" value="LDL receptor-like module"/>
    <property type="match status" value="1"/>
</dbReference>
<name>A0A7J7XXK0_MYOMY</name>
<dbReference type="GO" id="GO:0005579">
    <property type="term" value="C:membrane attack complex"/>
    <property type="evidence" value="ECO:0007669"/>
    <property type="project" value="UniProtKB-KW"/>
</dbReference>
<evidence type="ECO:0000256" key="6">
    <source>
        <dbReference type="ARBA" id="ARBA00022525"/>
    </source>
</evidence>
<evidence type="ECO:0000313" key="25">
    <source>
        <dbReference type="Proteomes" id="UP000527355"/>
    </source>
</evidence>
<evidence type="ECO:0000256" key="4">
    <source>
        <dbReference type="ARBA" id="ARBA00018261"/>
    </source>
</evidence>
<keyword evidence="8" id="KW-1052">Target cell membrane</keyword>
<dbReference type="InterPro" id="IPR000884">
    <property type="entry name" value="TSP1_rpt"/>
</dbReference>
<dbReference type="Pfam" id="PF00057">
    <property type="entry name" value="Ldl_recept_a"/>
    <property type="match status" value="1"/>
</dbReference>
<keyword evidence="25" id="KW-1185">Reference proteome</keyword>
<keyword evidence="10" id="KW-0812">Transmembrane</keyword>
<dbReference type="Pfam" id="PF00090">
    <property type="entry name" value="TSP_1"/>
    <property type="match status" value="1"/>
</dbReference>
<dbReference type="Gene3D" id="2.20.100.10">
    <property type="entry name" value="Thrombospondin type-1 (TSP1) repeat"/>
    <property type="match status" value="1"/>
</dbReference>
<keyword evidence="7" id="KW-0245">EGF-like domain</keyword>
<reference evidence="24 25" key="1">
    <citation type="journal article" date="2020" name="Nature">
        <title>Six reference-quality genomes reveal evolution of bat adaptations.</title>
        <authorList>
            <person name="Jebb D."/>
            <person name="Huang Z."/>
            <person name="Pippel M."/>
            <person name="Hughes G.M."/>
            <person name="Lavrichenko K."/>
            <person name="Devanna P."/>
            <person name="Winkler S."/>
            <person name="Jermiin L.S."/>
            <person name="Skirmuntt E.C."/>
            <person name="Katzourakis A."/>
            <person name="Burkitt-Gray L."/>
            <person name="Ray D.A."/>
            <person name="Sullivan K.A.M."/>
            <person name="Roscito J.G."/>
            <person name="Kirilenko B.M."/>
            <person name="Davalos L.M."/>
            <person name="Corthals A.P."/>
            <person name="Power M.L."/>
            <person name="Jones G."/>
            <person name="Ransome R.D."/>
            <person name="Dechmann D.K.N."/>
            <person name="Locatelli A.G."/>
            <person name="Puechmaille S.J."/>
            <person name="Fedrigo O."/>
            <person name="Jarvis E.D."/>
            <person name="Hiller M."/>
            <person name="Vernes S.C."/>
            <person name="Myers E.W."/>
            <person name="Teeling E.C."/>
        </authorList>
    </citation>
    <scope>NUCLEOTIDE SEQUENCE [LARGE SCALE GENOMIC DNA]</scope>
    <source>
        <strain evidence="24">MMyoMyo1</strain>
        <tissue evidence="24">Flight muscle</tissue>
    </source>
</reference>
<keyword evidence="23" id="KW-0732">Signal</keyword>
<organism evidence="24 25">
    <name type="scientific">Myotis myotis</name>
    <name type="common">Greater mouse-eared bat</name>
    <name type="synonym">Vespertilio myotis</name>
    <dbReference type="NCBI Taxonomy" id="51298"/>
    <lineage>
        <taxon>Eukaryota</taxon>
        <taxon>Metazoa</taxon>
        <taxon>Chordata</taxon>
        <taxon>Craniata</taxon>
        <taxon>Vertebrata</taxon>
        <taxon>Euteleostomi</taxon>
        <taxon>Mammalia</taxon>
        <taxon>Eutheria</taxon>
        <taxon>Laurasiatheria</taxon>
        <taxon>Chiroptera</taxon>
        <taxon>Yangochiroptera</taxon>
        <taxon>Vespertilionidae</taxon>
        <taxon>Myotis</taxon>
    </lineage>
</organism>
<evidence type="ECO:0000256" key="19">
    <source>
        <dbReference type="ARBA" id="ARBA00023298"/>
    </source>
</evidence>
<evidence type="ECO:0000256" key="11">
    <source>
        <dbReference type="ARBA" id="ARBA00022852"/>
    </source>
</evidence>
<dbReference type="PROSITE" id="PS50092">
    <property type="entry name" value="TSP1"/>
    <property type="match status" value="1"/>
</dbReference>
<dbReference type="GO" id="GO:0006958">
    <property type="term" value="P:complement activation, classical pathway"/>
    <property type="evidence" value="ECO:0007669"/>
    <property type="project" value="UniProtKB-KW"/>
</dbReference>
<keyword evidence="11" id="KW-0204">Cytolysis</keyword>
<dbReference type="InterPro" id="IPR023415">
    <property type="entry name" value="LDLR_class-A_CS"/>
</dbReference>
<dbReference type="PRINTS" id="PR00764">
    <property type="entry name" value="COMPLEMENTC9"/>
</dbReference>
<accession>A0A7J7XXK0</accession>
<dbReference type="PROSITE" id="PS01209">
    <property type="entry name" value="LDLRA_1"/>
    <property type="match status" value="1"/>
</dbReference>
<evidence type="ECO:0000256" key="5">
    <source>
        <dbReference type="ARBA" id="ARBA00022452"/>
    </source>
</evidence>
<evidence type="ECO:0000256" key="15">
    <source>
        <dbReference type="ARBA" id="ARBA00023136"/>
    </source>
</evidence>
<dbReference type="GO" id="GO:0005576">
    <property type="term" value="C:extracellular region"/>
    <property type="evidence" value="ECO:0007669"/>
    <property type="project" value="UniProtKB-SubCell"/>
</dbReference>
<dbReference type="InterPro" id="IPR002172">
    <property type="entry name" value="LDrepeatLR_classA_rpt"/>
</dbReference>
<protein>
    <recommendedName>
        <fullName evidence="4">Complement component C9</fullName>
    </recommendedName>
</protein>
<evidence type="ECO:0000256" key="20">
    <source>
        <dbReference type="ARBA" id="ARBA00093294"/>
    </source>
</evidence>
<dbReference type="EMBL" id="JABWUV010000005">
    <property type="protein sequence ID" value="KAF6354437.1"/>
    <property type="molecule type" value="Genomic_DNA"/>
</dbReference>
<dbReference type="GO" id="GO:0031640">
    <property type="term" value="P:killing of cells of another organism"/>
    <property type="evidence" value="ECO:0007669"/>
    <property type="project" value="UniProtKB-KW"/>
</dbReference>
<dbReference type="InterPro" id="IPR036383">
    <property type="entry name" value="TSP1_rpt_sf"/>
</dbReference>
<dbReference type="AlphaFoldDB" id="A0A7J7XXK0"/>
<dbReference type="InterPro" id="IPR001862">
    <property type="entry name" value="MAC_perforin"/>
</dbReference>
<evidence type="ECO:0000256" key="14">
    <source>
        <dbReference type="ARBA" id="ARBA00023058"/>
    </source>
</evidence>
<evidence type="ECO:0000256" key="7">
    <source>
        <dbReference type="ARBA" id="ARBA00022536"/>
    </source>
</evidence>
<evidence type="ECO:0000256" key="8">
    <source>
        <dbReference type="ARBA" id="ARBA00022537"/>
    </source>
</evidence>
<dbReference type="PANTHER" id="PTHR45742:SF3">
    <property type="entry name" value="COMPLEMENT COMPONENT C9"/>
    <property type="match status" value="1"/>
</dbReference>
<evidence type="ECO:0000256" key="9">
    <source>
        <dbReference type="ARBA" id="ARBA00022588"/>
    </source>
</evidence>
<dbReference type="PROSITE" id="PS50068">
    <property type="entry name" value="LDLRA_2"/>
    <property type="match status" value="1"/>
</dbReference>
<dbReference type="SMART" id="SM00209">
    <property type="entry name" value="TSP1"/>
    <property type="match status" value="1"/>
</dbReference>
<evidence type="ECO:0000256" key="12">
    <source>
        <dbReference type="ARBA" id="ARBA00022859"/>
    </source>
</evidence>
<evidence type="ECO:0000256" key="22">
    <source>
        <dbReference type="PROSITE-ProRule" id="PRU00124"/>
    </source>
</evidence>
<keyword evidence="17" id="KW-0179">Complement alternate pathway</keyword>
<evidence type="ECO:0000313" key="24">
    <source>
        <dbReference type="EMBL" id="KAF6354437.1"/>
    </source>
</evidence>
<sequence length="173" mass="18969">MAGGRGFTSAIWICVLEISVLTAGPTPSSYPEPGQSTGTPSPIDCRLSSWSEWSPCDPCLKQKFRSRSVVVFGQFNGQRCLASLGDRQHCVPTENCEDADDDCGNDFQCGTGRCIKRRLLCNGDNDCGDYSDEDDCENDPRKPCRDKVVEESEMGRTAGYGSVLHLNVLEEDE</sequence>
<keyword evidence="12" id="KW-0391">Immunity</keyword>
<keyword evidence="9" id="KW-0399">Innate immunity</keyword>
<comment type="subunit">
    <text evidence="21">Homooligomer; about 20 C9 chains oligomerize to give rise to a huge beta-barrel that forms a 100 Angstrom diameter pore in target membranes. Component of the membrane attack complex (MAC), composed of complement C5b, C6, C7, C8A, C8B, C8G and multiple copies of the pore-forming subunit C9.</text>
</comment>
<evidence type="ECO:0000256" key="16">
    <source>
        <dbReference type="ARBA" id="ARBA00023157"/>
    </source>
</evidence>
<comment type="similarity">
    <text evidence="3">Belongs to the complement C6/C7/C8/C9 family.</text>
</comment>
<keyword evidence="18" id="KW-0325">Glycoprotein</keyword>
<keyword evidence="19" id="KW-1053">Target membrane</keyword>
<keyword evidence="16 22" id="KW-1015">Disulfide bond</keyword>
<dbReference type="SUPFAM" id="SSF82895">
    <property type="entry name" value="TSP-1 type 1 repeat"/>
    <property type="match status" value="1"/>
</dbReference>
<dbReference type="Proteomes" id="UP000527355">
    <property type="component" value="Unassembled WGS sequence"/>
</dbReference>